<gene>
    <name evidence="2" type="ORF">MNB_SV-12-430</name>
</gene>
<keyword evidence="1" id="KW-0812">Transmembrane</keyword>
<keyword evidence="1" id="KW-1133">Transmembrane helix</keyword>
<feature type="transmembrane region" description="Helical" evidence="1">
    <location>
        <begin position="32"/>
        <end position="51"/>
    </location>
</feature>
<feature type="transmembrane region" description="Helical" evidence="1">
    <location>
        <begin position="101"/>
        <end position="119"/>
    </location>
</feature>
<reference evidence="2" key="1">
    <citation type="submission" date="2016-10" db="EMBL/GenBank/DDBJ databases">
        <authorList>
            <person name="de Groot N.N."/>
        </authorList>
    </citation>
    <scope>NUCLEOTIDE SEQUENCE</scope>
</reference>
<dbReference type="EMBL" id="FPHE01000026">
    <property type="protein sequence ID" value="SFV51884.1"/>
    <property type="molecule type" value="Genomic_DNA"/>
</dbReference>
<accession>A0A1W1BEC7</accession>
<organism evidence="2">
    <name type="scientific">hydrothermal vent metagenome</name>
    <dbReference type="NCBI Taxonomy" id="652676"/>
    <lineage>
        <taxon>unclassified sequences</taxon>
        <taxon>metagenomes</taxon>
        <taxon>ecological metagenomes</taxon>
    </lineage>
</organism>
<proteinExistence type="predicted"/>
<name>A0A1W1BEC7_9ZZZZ</name>
<dbReference type="AlphaFoldDB" id="A0A1W1BEC7"/>
<feature type="transmembrane region" description="Helical" evidence="1">
    <location>
        <begin position="57"/>
        <end position="74"/>
    </location>
</feature>
<protein>
    <submittedName>
        <fullName evidence="2">Uncharacterized protein</fullName>
    </submittedName>
</protein>
<evidence type="ECO:0000256" key="1">
    <source>
        <dbReference type="SAM" id="Phobius"/>
    </source>
</evidence>
<sequence length="120" mass="14332">MTLLEFVESNFQKAPTLGMMIDRLYGYYKKSVFLFFAVHPTFYFVLLVSLYTKILNFYIIAILLIKVFDIFFKIEMIRQRHIRREMDIELASIMELEMSPWMGYLGTLMYVPLLAMALFN</sequence>
<evidence type="ECO:0000313" key="2">
    <source>
        <dbReference type="EMBL" id="SFV51884.1"/>
    </source>
</evidence>
<keyword evidence="1" id="KW-0472">Membrane</keyword>